<accession>A0A0N9IEI1</accession>
<dbReference type="PANTHER" id="PTHR30472">
    <property type="entry name" value="FERRIC ENTEROBACTIN TRANSPORT SYSTEM PERMEASE PROTEIN"/>
    <property type="match status" value="1"/>
</dbReference>
<dbReference type="STRING" id="860235.AOZ06_21370"/>
<feature type="transmembrane region" description="Helical" evidence="8">
    <location>
        <begin position="241"/>
        <end position="270"/>
    </location>
</feature>
<dbReference type="EMBL" id="CP012752">
    <property type="protein sequence ID" value="ALG14948.1"/>
    <property type="molecule type" value="Genomic_DNA"/>
</dbReference>
<dbReference type="GO" id="GO:0022857">
    <property type="term" value="F:transmembrane transporter activity"/>
    <property type="evidence" value="ECO:0007669"/>
    <property type="project" value="InterPro"/>
</dbReference>
<feature type="transmembrane region" description="Helical" evidence="8">
    <location>
        <begin position="277"/>
        <end position="298"/>
    </location>
</feature>
<keyword evidence="10" id="KW-1185">Reference proteome</keyword>
<evidence type="ECO:0000256" key="3">
    <source>
        <dbReference type="ARBA" id="ARBA00022448"/>
    </source>
</evidence>
<keyword evidence="7 8" id="KW-0472">Membrane</keyword>
<dbReference type="Proteomes" id="UP000063699">
    <property type="component" value="Chromosome"/>
</dbReference>
<keyword evidence="6 8" id="KW-1133">Transmembrane helix</keyword>
<organism evidence="9 10">
    <name type="scientific">Kibdelosporangium phytohabitans</name>
    <dbReference type="NCBI Taxonomy" id="860235"/>
    <lineage>
        <taxon>Bacteria</taxon>
        <taxon>Bacillati</taxon>
        <taxon>Actinomycetota</taxon>
        <taxon>Actinomycetes</taxon>
        <taxon>Pseudonocardiales</taxon>
        <taxon>Pseudonocardiaceae</taxon>
        <taxon>Kibdelosporangium</taxon>
    </lineage>
</organism>
<name>A0A0N9IEI1_9PSEU</name>
<dbReference type="Pfam" id="PF01032">
    <property type="entry name" value="FecCD"/>
    <property type="match status" value="1"/>
</dbReference>
<keyword evidence="5 8" id="KW-0812">Transmembrane</keyword>
<evidence type="ECO:0000313" key="9">
    <source>
        <dbReference type="EMBL" id="ALG14948.1"/>
    </source>
</evidence>
<gene>
    <name evidence="9" type="ORF">AOZ06_21370</name>
</gene>
<evidence type="ECO:0000256" key="5">
    <source>
        <dbReference type="ARBA" id="ARBA00022692"/>
    </source>
</evidence>
<dbReference type="InterPro" id="IPR000522">
    <property type="entry name" value="ABC_transptr_permease_BtuC"/>
</dbReference>
<reference evidence="9 10" key="1">
    <citation type="submission" date="2015-07" db="EMBL/GenBank/DDBJ databases">
        <title>Genome sequencing of Kibdelosporangium phytohabitans.</title>
        <authorList>
            <person name="Qin S."/>
            <person name="Xing K."/>
        </authorList>
    </citation>
    <scope>NUCLEOTIDE SEQUENCE [LARGE SCALE GENOMIC DNA]</scope>
    <source>
        <strain evidence="9 10">KLBMP1111</strain>
    </source>
</reference>
<evidence type="ECO:0000256" key="1">
    <source>
        <dbReference type="ARBA" id="ARBA00004651"/>
    </source>
</evidence>
<protein>
    <submittedName>
        <fullName evidence="9">Iron ABC transporter permease</fullName>
    </submittedName>
</protein>
<dbReference type="GO" id="GO:0033214">
    <property type="term" value="P:siderophore-iron import into cell"/>
    <property type="evidence" value="ECO:0007669"/>
    <property type="project" value="TreeGrafter"/>
</dbReference>
<dbReference type="PANTHER" id="PTHR30472:SF24">
    <property type="entry name" value="FERRIC ENTEROBACTIN TRANSPORT SYSTEM PERMEASE PROTEIN FEPG"/>
    <property type="match status" value="1"/>
</dbReference>
<dbReference type="GO" id="GO:0005886">
    <property type="term" value="C:plasma membrane"/>
    <property type="evidence" value="ECO:0007669"/>
    <property type="project" value="UniProtKB-SubCell"/>
</dbReference>
<dbReference type="KEGG" id="kphy:AOZ06_21370"/>
<evidence type="ECO:0000256" key="4">
    <source>
        <dbReference type="ARBA" id="ARBA00022475"/>
    </source>
</evidence>
<dbReference type="SUPFAM" id="SSF81345">
    <property type="entry name" value="ABC transporter involved in vitamin B12 uptake, BtuC"/>
    <property type="match status" value="1"/>
</dbReference>
<feature type="transmembrane region" description="Helical" evidence="8">
    <location>
        <begin position="154"/>
        <end position="174"/>
    </location>
</feature>
<feature type="transmembrane region" description="Helical" evidence="8">
    <location>
        <begin position="69"/>
        <end position="87"/>
    </location>
</feature>
<proteinExistence type="inferred from homology"/>
<comment type="subcellular location">
    <subcellularLocation>
        <location evidence="1">Cell membrane</location>
        <topology evidence="1">Multi-pass membrane protein</topology>
    </subcellularLocation>
</comment>
<comment type="similarity">
    <text evidence="2">Belongs to the binding-protein-dependent transport system permease family. FecCD subfamily.</text>
</comment>
<keyword evidence="3" id="KW-0813">Transport</keyword>
<feature type="transmembrane region" description="Helical" evidence="8">
    <location>
        <begin position="21"/>
        <end position="43"/>
    </location>
</feature>
<dbReference type="CDD" id="cd06550">
    <property type="entry name" value="TM_ABC_iron-siderophores_like"/>
    <property type="match status" value="1"/>
</dbReference>
<dbReference type="InterPro" id="IPR037294">
    <property type="entry name" value="ABC_BtuC-like"/>
</dbReference>
<sequence length="339" mass="34148">MVLRSGPVSVRLRPRTVRVTVALVVLAAALAVLGLCQGAVWVAPGDVLAALAGRGDSAIVVVQWRLPRVVGALAFGAALALAGAVIQDQTRNPLGSPDMLGIDAGAYTGALLVITSAGSVAAGLLSGAAMAGGLLTALLVYGLSMRSGTNRGKLIVVGIAVNAMLTAINAWIVLRAELEVAIAATGWSAGSLNGLGWDDLSVPLLVIGVLAATLAVLSRSMNQATIGDEVAVATGVRLRPLRLVTVLAAVGCTTTVTAVTGPIVFIALAAPQIGRRLFGTSGAGLLPAALTGGVLLLIADVMSQLLLAPIALPVGVVTTAVGGTYLLWLLILQVRRRTH</sequence>
<feature type="transmembrane region" description="Helical" evidence="8">
    <location>
        <begin position="310"/>
        <end position="332"/>
    </location>
</feature>
<feature type="transmembrane region" description="Helical" evidence="8">
    <location>
        <begin position="124"/>
        <end position="142"/>
    </location>
</feature>
<evidence type="ECO:0000256" key="8">
    <source>
        <dbReference type="SAM" id="Phobius"/>
    </source>
</evidence>
<keyword evidence="4" id="KW-1003">Cell membrane</keyword>
<feature type="transmembrane region" description="Helical" evidence="8">
    <location>
        <begin position="99"/>
        <end position="118"/>
    </location>
</feature>
<evidence type="ECO:0000256" key="2">
    <source>
        <dbReference type="ARBA" id="ARBA00007935"/>
    </source>
</evidence>
<dbReference type="OrthoDB" id="4455417at2"/>
<dbReference type="Gene3D" id="1.10.3470.10">
    <property type="entry name" value="ABC transporter involved in vitamin B12 uptake, BtuC"/>
    <property type="match status" value="1"/>
</dbReference>
<dbReference type="AlphaFoldDB" id="A0A0N9IEI1"/>
<evidence type="ECO:0000256" key="7">
    <source>
        <dbReference type="ARBA" id="ARBA00023136"/>
    </source>
</evidence>
<evidence type="ECO:0000313" key="10">
    <source>
        <dbReference type="Proteomes" id="UP000063699"/>
    </source>
</evidence>
<evidence type="ECO:0000256" key="6">
    <source>
        <dbReference type="ARBA" id="ARBA00022989"/>
    </source>
</evidence>